<evidence type="ECO:0000313" key="2">
    <source>
        <dbReference type="EMBL" id="OGE51351.1"/>
    </source>
</evidence>
<dbReference type="Proteomes" id="UP000177622">
    <property type="component" value="Unassembled WGS sequence"/>
</dbReference>
<feature type="region of interest" description="Disordered" evidence="1">
    <location>
        <begin position="1"/>
        <end position="22"/>
    </location>
</feature>
<feature type="region of interest" description="Disordered" evidence="1">
    <location>
        <begin position="86"/>
        <end position="112"/>
    </location>
</feature>
<dbReference type="RefSeq" id="XP_022486796.1">
    <property type="nucleotide sequence ID" value="XM_022633180.1"/>
</dbReference>
<keyword evidence="3" id="KW-1185">Reference proteome</keyword>
<protein>
    <submittedName>
        <fullName evidence="2">Uncharacterized protein</fullName>
    </submittedName>
</protein>
<dbReference type="EMBL" id="LXJU01000013">
    <property type="protein sequence ID" value="OGE51351.1"/>
    <property type="molecule type" value="Genomic_DNA"/>
</dbReference>
<sequence>MTPKNPAKKAGKVPPIKKSTRKQKPVDMELLMMWTVYKLAIEHVPVTDANIAARLGISEGAARGRWYWIRSKMAPIEAEYQAELGAAAPKEKMQEGGDDLAEGTDMNFDEVD</sequence>
<dbReference type="GeneID" id="34577914"/>
<dbReference type="AlphaFoldDB" id="A0A1F5LEI0"/>
<evidence type="ECO:0000256" key="1">
    <source>
        <dbReference type="SAM" id="MobiDB-lite"/>
    </source>
</evidence>
<reference evidence="2 3" key="1">
    <citation type="journal article" date="2016" name="Sci. Rep.">
        <title>Penicillium arizonense, a new, genome sequenced fungal species, reveals a high chemical diversity in secreted metabolites.</title>
        <authorList>
            <person name="Grijseels S."/>
            <person name="Nielsen J.C."/>
            <person name="Randelovic M."/>
            <person name="Nielsen J."/>
            <person name="Nielsen K.F."/>
            <person name="Workman M."/>
            <person name="Frisvad J.C."/>
        </authorList>
    </citation>
    <scope>NUCLEOTIDE SEQUENCE [LARGE SCALE GENOMIC DNA]</scope>
    <source>
        <strain evidence="2 3">CBS 141311</strain>
    </source>
</reference>
<comment type="caution">
    <text evidence="2">The sequence shown here is derived from an EMBL/GenBank/DDBJ whole genome shotgun (WGS) entry which is preliminary data.</text>
</comment>
<dbReference type="OrthoDB" id="4369326at2759"/>
<organism evidence="2 3">
    <name type="scientific">Penicillium arizonense</name>
    <dbReference type="NCBI Taxonomy" id="1835702"/>
    <lineage>
        <taxon>Eukaryota</taxon>
        <taxon>Fungi</taxon>
        <taxon>Dikarya</taxon>
        <taxon>Ascomycota</taxon>
        <taxon>Pezizomycotina</taxon>
        <taxon>Eurotiomycetes</taxon>
        <taxon>Eurotiomycetidae</taxon>
        <taxon>Eurotiales</taxon>
        <taxon>Aspergillaceae</taxon>
        <taxon>Penicillium</taxon>
    </lineage>
</organism>
<gene>
    <name evidence="2" type="ORF">PENARI_c013G03925</name>
</gene>
<accession>A0A1F5LEI0</accession>
<feature type="compositionally biased region" description="Basic residues" evidence="1">
    <location>
        <begin position="1"/>
        <end position="11"/>
    </location>
</feature>
<name>A0A1F5LEI0_PENAI</name>
<proteinExistence type="predicted"/>
<feature type="compositionally biased region" description="Acidic residues" evidence="1">
    <location>
        <begin position="96"/>
        <end position="112"/>
    </location>
</feature>
<evidence type="ECO:0000313" key="3">
    <source>
        <dbReference type="Proteomes" id="UP000177622"/>
    </source>
</evidence>